<name>L2FYB3_COLFN</name>
<protein>
    <submittedName>
        <fullName evidence="2">Uncharacterized protein</fullName>
    </submittedName>
</protein>
<feature type="region of interest" description="Disordered" evidence="1">
    <location>
        <begin position="340"/>
        <end position="365"/>
    </location>
</feature>
<evidence type="ECO:0000256" key="1">
    <source>
        <dbReference type="SAM" id="MobiDB-lite"/>
    </source>
</evidence>
<dbReference type="EMBL" id="KB020752">
    <property type="protein sequence ID" value="ELA31337.1"/>
    <property type="molecule type" value="Genomic_DNA"/>
</dbReference>
<organism evidence="2">
    <name type="scientific">Colletotrichum fructicola (strain Nara gc5)</name>
    <name type="common">Anthracnose fungus</name>
    <name type="synonym">Colletotrichum gloeosporioides (strain Nara gc5)</name>
    <dbReference type="NCBI Taxonomy" id="1213859"/>
    <lineage>
        <taxon>Eukaryota</taxon>
        <taxon>Fungi</taxon>
        <taxon>Dikarya</taxon>
        <taxon>Ascomycota</taxon>
        <taxon>Pezizomycotina</taxon>
        <taxon>Sordariomycetes</taxon>
        <taxon>Hypocreomycetidae</taxon>
        <taxon>Glomerellales</taxon>
        <taxon>Glomerellaceae</taxon>
        <taxon>Colletotrichum</taxon>
        <taxon>Colletotrichum gloeosporioides species complex</taxon>
    </lineage>
</organism>
<sequence>MRFFKEHMYGVSNTWTRDVSQTEYSEYKLQQSDNVEKGRACSVLIDDYNERPSYTSLPNTRHQNWQGFRMMMRKIAGKSISDALGNEVASFLAKYARDVVDLSFAISMAIVWCRLASTPGYQPERCTVDSNGEGRRPVPRPTLAVLLLYAPHFFRFHEEHGLAAYVHIFRYTHSLYAADADHDEDAFYIAKTDINQSKILQIVGDLHLQEEDWLEIVPPSFEGSLLTMPNHYGHIAPRSEETTASLMLPDVYTLSLPDYRNNKIKGHGLVTRNILAHKRWVPSHVLSDGAVTKKYKGRKYLKMSALRRYSDDKCPQLWISPKLTVQMPWFDVDPPKYSVLPQPQPLRGAGPEPSGQTQQPPSTMIPKEPIAEFSQKLVVQFRVAQNKGLISPNVCLGDSGLVWEGMQEEIKCARGLHSDISIDQMVAADAAVQANLLTEKDKSLLHRLLADLEGDSGVPRCLRPFKNAIDPFEEAPTKTSIAALIQEMGQSAETAMNRT</sequence>
<dbReference type="HOGENOM" id="CLU_546288_0_0_1"/>
<proteinExistence type="predicted"/>
<dbReference type="AlphaFoldDB" id="L2FYB3"/>
<reference evidence="2" key="1">
    <citation type="submission" date="2012-08" db="EMBL/GenBank/DDBJ databases">
        <title>Genome analysis of Colletotrichum orbiculare and Colletotrichum fructicola.</title>
        <authorList>
            <person name="Gan P.H.P."/>
            <person name="Ikeda K."/>
            <person name="Irieda H."/>
            <person name="Narusaka M."/>
            <person name="O'Connell R.J."/>
            <person name="Narusaka Y."/>
            <person name="Takano Y."/>
            <person name="Kubo Y."/>
            <person name="Shirasu K."/>
        </authorList>
    </citation>
    <scope>NUCLEOTIDE SEQUENCE</scope>
    <source>
        <strain evidence="2">Nara gc5</strain>
    </source>
</reference>
<gene>
    <name evidence="2" type="ORF">CGGC5_8518</name>
</gene>
<evidence type="ECO:0000313" key="2">
    <source>
        <dbReference type="EMBL" id="ELA31337.1"/>
    </source>
</evidence>
<accession>L2FYB3</accession>